<dbReference type="RefSeq" id="WP_153421293.1">
    <property type="nucleotide sequence ID" value="NZ_WFLM01000005.1"/>
</dbReference>
<evidence type="ECO:0000256" key="2">
    <source>
        <dbReference type="ARBA" id="ARBA00022448"/>
    </source>
</evidence>
<evidence type="ECO:0000256" key="5">
    <source>
        <dbReference type="ARBA" id="ARBA00022723"/>
    </source>
</evidence>
<dbReference type="CDD" id="cd00454">
    <property type="entry name" value="TrHb1_N"/>
    <property type="match status" value="1"/>
</dbReference>
<keyword evidence="5 7" id="KW-0479">Metal-binding</keyword>
<comment type="caution">
    <text evidence="9">The sequence shown here is derived from an EMBL/GenBank/DDBJ whole genome shotgun (WGS) entry which is preliminary data.</text>
</comment>
<evidence type="ECO:0000256" key="3">
    <source>
        <dbReference type="ARBA" id="ARBA00022617"/>
    </source>
</evidence>
<dbReference type="GO" id="GO:0019825">
    <property type="term" value="F:oxygen binding"/>
    <property type="evidence" value="ECO:0007669"/>
    <property type="project" value="InterPro"/>
</dbReference>
<gene>
    <name evidence="9" type="ORF">GCL60_13620</name>
</gene>
<evidence type="ECO:0000313" key="9">
    <source>
        <dbReference type="EMBL" id="KAB8036878.1"/>
    </source>
</evidence>
<accession>A0A6N6VNZ4</accession>
<keyword evidence="2 7" id="KW-0813">Transport</keyword>
<proteinExistence type="inferred from homology"/>
<dbReference type="InterPro" id="IPR012292">
    <property type="entry name" value="Globin/Proto"/>
</dbReference>
<dbReference type="PROSITE" id="PS01213">
    <property type="entry name" value="GLOBIN_FAM_2"/>
    <property type="match status" value="1"/>
</dbReference>
<dbReference type="AlphaFoldDB" id="A0A6N6VNZ4"/>
<evidence type="ECO:0000256" key="1">
    <source>
        <dbReference type="ARBA" id="ARBA00009660"/>
    </source>
</evidence>
<dbReference type="InterPro" id="IPR001486">
    <property type="entry name" value="Hemoglobin_trunc"/>
</dbReference>
<keyword evidence="3 7" id="KW-0349">Heme</keyword>
<evidence type="ECO:0000256" key="8">
    <source>
        <dbReference type="PIRSR" id="PIRSR002030-1"/>
    </source>
</evidence>
<dbReference type="GO" id="GO:0046872">
    <property type="term" value="F:metal ion binding"/>
    <property type="evidence" value="ECO:0007669"/>
    <property type="project" value="UniProtKB-UniRule"/>
</dbReference>
<dbReference type="SUPFAM" id="SSF46458">
    <property type="entry name" value="Globin-like"/>
    <property type="match status" value="1"/>
</dbReference>
<dbReference type="InterPro" id="IPR009050">
    <property type="entry name" value="Globin-like_sf"/>
</dbReference>
<comment type="similarity">
    <text evidence="1 7">Belongs to the truncated hemoglobin family. Group I subfamily.</text>
</comment>
<dbReference type="EMBL" id="WFLM01000005">
    <property type="protein sequence ID" value="KAB8036878.1"/>
    <property type="molecule type" value="Genomic_DNA"/>
</dbReference>
<reference evidence="9 10" key="1">
    <citation type="submission" date="2019-10" db="EMBL/GenBank/DDBJ databases">
        <title>New species of Slilvanegrellaceae.</title>
        <authorList>
            <person name="Pitt A."/>
            <person name="Hahn M.W."/>
        </authorList>
    </citation>
    <scope>NUCLEOTIDE SEQUENCE [LARGE SCALE GENOMIC DNA]</scope>
    <source>
        <strain evidence="9 10">SP-Ram-0.45-NSY-1</strain>
    </source>
</reference>
<dbReference type="PIRSF" id="PIRSF002030">
    <property type="entry name" value="Globin_Protozoa/Cyanobacteria"/>
    <property type="match status" value="1"/>
</dbReference>
<dbReference type="OrthoDB" id="9795814at2"/>
<feature type="binding site" description="proximal binding residue" evidence="8">
    <location>
        <position position="70"/>
    </location>
    <ligand>
        <name>heme</name>
        <dbReference type="ChEBI" id="CHEBI:30413"/>
    </ligand>
    <ligandPart>
        <name>Fe</name>
        <dbReference type="ChEBI" id="CHEBI:18248"/>
    </ligandPart>
</feature>
<dbReference type="GO" id="GO:0005344">
    <property type="term" value="F:oxygen carrier activity"/>
    <property type="evidence" value="ECO:0007669"/>
    <property type="project" value="UniProtKB-UniRule"/>
</dbReference>
<keyword evidence="4 7" id="KW-0561">Oxygen transport</keyword>
<dbReference type="GO" id="GO:0020037">
    <property type="term" value="F:heme binding"/>
    <property type="evidence" value="ECO:0007669"/>
    <property type="project" value="InterPro"/>
</dbReference>
<dbReference type="Proteomes" id="UP000437748">
    <property type="component" value="Unassembled WGS sequence"/>
</dbReference>
<dbReference type="InterPro" id="IPR016339">
    <property type="entry name" value="Hemoglobin_trunc_I"/>
</dbReference>
<sequence length="121" mass="13480">MNSIYQEIGGEAAVDAAVAIFYKKILKDKRINNFFKDIDMKQQIAKQKSFLTMLFGGPSEYTGKDLRAGHSHLVKRGLNSDHFEAVIEHLTSTLEDLKVPNKIIEQIITTASSAKNDVLGI</sequence>
<evidence type="ECO:0000256" key="6">
    <source>
        <dbReference type="ARBA" id="ARBA00023004"/>
    </source>
</evidence>
<dbReference type="Pfam" id="PF01152">
    <property type="entry name" value="Bac_globin"/>
    <property type="match status" value="1"/>
</dbReference>
<evidence type="ECO:0000313" key="10">
    <source>
        <dbReference type="Proteomes" id="UP000437748"/>
    </source>
</evidence>
<evidence type="ECO:0000256" key="4">
    <source>
        <dbReference type="ARBA" id="ARBA00022621"/>
    </source>
</evidence>
<name>A0A6N6VNZ4_9BACT</name>
<keyword evidence="10" id="KW-1185">Reference proteome</keyword>
<dbReference type="Gene3D" id="1.10.490.10">
    <property type="entry name" value="Globins"/>
    <property type="match status" value="1"/>
</dbReference>
<organism evidence="9 10">
    <name type="scientific">Silvanigrella paludirubra</name>
    <dbReference type="NCBI Taxonomy" id="2499159"/>
    <lineage>
        <taxon>Bacteria</taxon>
        <taxon>Pseudomonadati</taxon>
        <taxon>Bdellovibrionota</taxon>
        <taxon>Oligoflexia</taxon>
        <taxon>Silvanigrellales</taxon>
        <taxon>Silvanigrellaceae</taxon>
        <taxon>Silvanigrella</taxon>
    </lineage>
</organism>
<protein>
    <recommendedName>
        <fullName evidence="7">Group 1 truncated hemoglobin</fullName>
    </recommendedName>
</protein>
<dbReference type="InterPro" id="IPR019795">
    <property type="entry name" value="Globin_bac-like_CS"/>
</dbReference>
<comment type="cofactor">
    <cofactor evidence="8">
        <name>heme</name>
        <dbReference type="ChEBI" id="CHEBI:30413"/>
    </cofactor>
    <text evidence="8">Binds 1 heme group per subunit.</text>
</comment>
<keyword evidence="6 7" id="KW-0408">Iron</keyword>
<evidence type="ECO:0000256" key="7">
    <source>
        <dbReference type="PIRNR" id="PIRNR002030"/>
    </source>
</evidence>